<evidence type="ECO:0000256" key="8">
    <source>
        <dbReference type="RuleBase" id="RU363032"/>
    </source>
</evidence>
<sequence>MATASEESDGSRLSAGVGAVADWAYRLLVYGVLLFTVAPLVVVVLLSFRPNPYGNSVFSAGWPSTTWYANLPDLLASLGFASSLIASLKIAVVTTILSLLIGGLAAYAIVRKEFSYSSLLETVLISPLVYPWLLMSLAILMTASYLSGAFDVRISMSFSTLLAGHVLFTFPYPIRTIGAGLQNYDDELDEAARNLGATRLDTVWNVTLPLLRPGIISGAAFVFILSFNQYIISLFLSGTSIQTVPLLMFNLIKAQSPPQIAVLGTMLMAGMVALTIVVEYVAGMSRYI</sequence>
<dbReference type="GO" id="GO:0055085">
    <property type="term" value="P:transmembrane transport"/>
    <property type="evidence" value="ECO:0007669"/>
    <property type="project" value="InterPro"/>
</dbReference>
<dbReference type="GO" id="GO:0005886">
    <property type="term" value="C:plasma membrane"/>
    <property type="evidence" value="ECO:0007669"/>
    <property type="project" value="UniProtKB-SubCell"/>
</dbReference>
<keyword evidence="11" id="KW-1185">Reference proteome</keyword>
<keyword evidence="7 8" id="KW-0472">Membrane</keyword>
<evidence type="ECO:0000259" key="9">
    <source>
        <dbReference type="PROSITE" id="PS50928"/>
    </source>
</evidence>
<feature type="domain" description="ABC transmembrane type-1" evidence="9">
    <location>
        <begin position="84"/>
        <end position="278"/>
    </location>
</feature>
<feature type="transmembrane region" description="Helical" evidence="8">
    <location>
        <begin position="210"/>
        <end position="227"/>
    </location>
</feature>
<reference evidence="10 11" key="1">
    <citation type="journal article" date="2019" name="Int. J. Syst. Evol. Microbiol.">
        <title>The Global Catalogue of Microorganisms (GCM) 10K type strain sequencing project: providing services to taxonomists for standard genome sequencing and annotation.</title>
        <authorList>
            <consortium name="The Broad Institute Genomics Platform"/>
            <consortium name="The Broad Institute Genome Sequencing Center for Infectious Disease"/>
            <person name="Wu L."/>
            <person name="Ma J."/>
        </authorList>
    </citation>
    <scope>NUCLEOTIDE SEQUENCE [LARGE SCALE GENOMIC DNA]</scope>
    <source>
        <strain evidence="10 11">JCM 16331</strain>
    </source>
</reference>
<comment type="subcellular location">
    <subcellularLocation>
        <location evidence="1">Cell inner membrane</location>
        <topology evidence="1">Multi-pass membrane protein</topology>
    </subcellularLocation>
    <subcellularLocation>
        <location evidence="8">Cell membrane</location>
        <topology evidence="8">Multi-pass membrane protein</topology>
    </subcellularLocation>
</comment>
<evidence type="ECO:0000256" key="7">
    <source>
        <dbReference type="ARBA" id="ARBA00023136"/>
    </source>
</evidence>
<evidence type="ECO:0000313" key="10">
    <source>
        <dbReference type="EMBL" id="GGN20803.1"/>
    </source>
</evidence>
<dbReference type="EMBL" id="BMOQ01000006">
    <property type="protein sequence ID" value="GGN20803.1"/>
    <property type="molecule type" value="Genomic_DNA"/>
</dbReference>
<keyword evidence="3" id="KW-1003">Cell membrane</keyword>
<dbReference type="Gene3D" id="1.10.3720.10">
    <property type="entry name" value="MetI-like"/>
    <property type="match status" value="1"/>
</dbReference>
<evidence type="ECO:0000256" key="5">
    <source>
        <dbReference type="ARBA" id="ARBA00022692"/>
    </source>
</evidence>
<evidence type="ECO:0000256" key="6">
    <source>
        <dbReference type="ARBA" id="ARBA00022989"/>
    </source>
</evidence>
<dbReference type="PROSITE" id="PS50928">
    <property type="entry name" value="ABC_TM1"/>
    <property type="match status" value="1"/>
</dbReference>
<dbReference type="OrthoDB" id="45815at2157"/>
<evidence type="ECO:0000256" key="1">
    <source>
        <dbReference type="ARBA" id="ARBA00004429"/>
    </source>
</evidence>
<evidence type="ECO:0000313" key="11">
    <source>
        <dbReference type="Proteomes" id="UP000608850"/>
    </source>
</evidence>
<dbReference type="AlphaFoldDB" id="A0A830GDB0"/>
<feature type="transmembrane region" description="Helical" evidence="8">
    <location>
        <begin position="260"/>
        <end position="282"/>
    </location>
</feature>
<dbReference type="SUPFAM" id="SSF161098">
    <property type="entry name" value="MetI-like"/>
    <property type="match status" value="1"/>
</dbReference>
<feature type="transmembrane region" description="Helical" evidence="8">
    <location>
        <begin position="90"/>
        <end position="109"/>
    </location>
</feature>
<proteinExistence type="inferred from homology"/>
<dbReference type="CDD" id="cd06261">
    <property type="entry name" value="TM_PBP2"/>
    <property type="match status" value="1"/>
</dbReference>
<comment type="similarity">
    <text evidence="8">Belongs to the binding-protein-dependent transport system permease family.</text>
</comment>
<name>A0A830GDB0_9EURY</name>
<keyword evidence="2 8" id="KW-0813">Transport</keyword>
<comment type="caution">
    <text evidence="10">The sequence shown here is derived from an EMBL/GenBank/DDBJ whole genome shotgun (WGS) entry which is preliminary data.</text>
</comment>
<dbReference type="Proteomes" id="UP000608850">
    <property type="component" value="Unassembled WGS sequence"/>
</dbReference>
<keyword evidence="5 8" id="KW-0812">Transmembrane</keyword>
<dbReference type="InterPro" id="IPR035906">
    <property type="entry name" value="MetI-like_sf"/>
</dbReference>
<feature type="transmembrane region" description="Helical" evidence="8">
    <location>
        <begin position="27"/>
        <end position="48"/>
    </location>
</feature>
<feature type="transmembrane region" description="Helical" evidence="8">
    <location>
        <begin position="234"/>
        <end position="254"/>
    </location>
</feature>
<dbReference type="InterPro" id="IPR000515">
    <property type="entry name" value="MetI-like"/>
</dbReference>
<accession>A0A830GDB0</accession>
<keyword evidence="6 8" id="KW-1133">Transmembrane helix</keyword>
<evidence type="ECO:0000256" key="4">
    <source>
        <dbReference type="ARBA" id="ARBA00022519"/>
    </source>
</evidence>
<evidence type="ECO:0000256" key="2">
    <source>
        <dbReference type="ARBA" id="ARBA00022448"/>
    </source>
</evidence>
<organism evidence="10 11">
    <name type="scientific">Halarchaeum nitratireducens</name>
    <dbReference type="NCBI Taxonomy" id="489913"/>
    <lineage>
        <taxon>Archaea</taxon>
        <taxon>Methanobacteriati</taxon>
        <taxon>Methanobacteriota</taxon>
        <taxon>Stenosarchaea group</taxon>
        <taxon>Halobacteria</taxon>
        <taxon>Halobacteriales</taxon>
        <taxon>Halobacteriaceae</taxon>
    </lineage>
</organism>
<gene>
    <name evidence="10" type="ORF">GCM10009021_22500</name>
</gene>
<feature type="transmembrane region" description="Helical" evidence="8">
    <location>
        <begin position="129"/>
        <end position="147"/>
    </location>
</feature>
<dbReference type="RefSeq" id="WP_188879070.1">
    <property type="nucleotide sequence ID" value="NZ_BMOQ01000006.1"/>
</dbReference>
<protein>
    <submittedName>
        <fullName evidence="10">ABC transporter permease</fullName>
    </submittedName>
</protein>
<evidence type="ECO:0000256" key="3">
    <source>
        <dbReference type="ARBA" id="ARBA00022475"/>
    </source>
</evidence>
<dbReference type="Pfam" id="PF00528">
    <property type="entry name" value="BPD_transp_1"/>
    <property type="match status" value="1"/>
</dbReference>
<keyword evidence="4" id="KW-0997">Cell inner membrane</keyword>
<dbReference type="PANTHER" id="PTHR43357">
    <property type="entry name" value="INNER MEMBRANE ABC TRANSPORTER PERMEASE PROTEIN YDCV"/>
    <property type="match status" value="1"/>
</dbReference>
<feature type="transmembrane region" description="Helical" evidence="8">
    <location>
        <begin position="154"/>
        <end position="174"/>
    </location>
</feature>
<dbReference type="PANTHER" id="PTHR43357:SF4">
    <property type="entry name" value="INNER MEMBRANE ABC TRANSPORTER PERMEASE PROTEIN YDCV"/>
    <property type="match status" value="1"/>
</dbReference>